<keyword evidence="12" id="KW-0539">Nucleus</keyword>
<evidence type="ECO:0000256" key="17">
    <source>
        <dbReference type="SAM" id="MobiDB-lite"/>
    </source>
</evidence>
<name>A0A9P8P292_9ASCO</name>
<comment type="similarity">
    <text evidence="4">Belongs to the GLE1 family.</text>
</comment>
<evidence type="ECO:0000256" key="12">
    <source>
        <dbReference type="ARBA" id="ARBA00023242"/>
    </source>
</evidence>
<dbReference type="GO" id="GO:0016973">
    <property type="term" value="P:poly(A)+ mRNA export from nucleus"/>
    <property type="evidence" value="ECO:0007669"/>
    <property type="project" value="InterPro"/>
</dbReference>
<evidence type="ECO:0000256" key="4">
    <source>
        <dbReference type="ARBA" id="ARBA00011056"/>
    </source>
</evidence>
<evidence type="ECO:0000256" key="7">
    <source>
        <dbReference type="ARBA" id="ARBA00022927"/>
    </source>
</evidence>
<evidence type="ECO:0000256" key="2">
    <source>
        <dbReference type="ARBA" id="ARBA00004567"/>
    </source>
</evidence>
<dbReference type="InterPro" id="IPR038506">
    <property type="entry name" value="GLE1-like_sf"/>
</dbReference>
<protein>
    <recommendedName>
        <fullName evidence="13">mRNA export factor GLE1</fullName>
    </recommendedName>
    <alternativeName>
        <fullName evidence="15">Nuclear pore protein GLE1</fullName>
    </alternativeName>
    <alternativeName>
        <fullName evidence="14">Nucleoporin GLE1</fullName>
    </alternativeName>
    <alternativeName>
        <fullName evidence="16">RNA export factor GLE1</fullName>
    </alternativeName>
</protein>
<evidence type="ECO:0000256" key="6">
    <source>
        <dbReference type="ARBA" id="ARBA00022816"/>
    </source>
</evidence>
<dbReference type="GO" id="GO:0000822">
    <property type="term" value="F:inositol hexakisphosphate binding"/>
    <property type="evidence" value="ECO:0007669"/>
    <property type="project" value="TreeGrafter"/>
</dbReference>
<dbReference type="GO" id="GO:0015031">
    <property type="term" value="P:protein transport"/>
    <property type="evidence" value="ECO:0007669"/>
    <property type="project" value="UniProtKB-KW"/>
</dbReference>
<dbReference type="RefSeq" id="XP_046060485.1">
    <property type="nucleotide sequence ID" value="XM_046205656.1"/>
</dbReference>
<keyword evidence="10" id="KW-0906">Nuclear pore complex</keyword>
<evidence type="ECO:0000256" key="1">
    <source>
        <dbReference type="ARBA" id="ARBA00004335"/>
    </source>
</evidence>
<dbReference type="GO" id="GO:0005543">
    <property type="term" value="F:phospholipid binding"/>
    <property type="evidence" value="ECO:0007669"/>
    <property type="project" value="TreeGrafter"/>
</dbReference>
<evidence type="ECO:0000256" key="11">
    <source>
        <dbReference type="ARBA" id="ARBA00023136"/>
    </source>
</evidence>
<feature type="region of interest" description="Disordered" evidence="17">
    <location>
        <begin position="135"/>
        <end position="155"/>
    </location>
</feature>
<evidence type="ECO:0000313" key="18">
    <source>
        <dbReference type="EMBL" id="KAH3664213.1"/>
    </source>
</evidence>
<organism evidence="18 19">
    <name type="scientific">Ogataea philodendri</name>
    <dbReference type="NCBI Taxonomy" id="1378263"/>
    <lineage>
        <taxon>Eukaryota</taxon>
        <taxon>Fungi</taxon>
        <taxon>Dikarya</taxon>
        <taxon>Ascomycota</taxon>
        <taxon>Saccharomycotina</taxon>
        <taxon>Pichiomycetes</taxon>
        <taxon>Pichiales</taxon>
        <taxon>Pichiaceae</taxon>
        <taxon>Ogataea</taxon>
    </lineage>
</organism>
<keyword evidence="19" id="KW-1185">Reference proteome</keyword>
<keyword evidence="8" id="KW-0811">Translocation</keyword>
<dbReference type="PANTHER" id="PTHR12960">
    <property type="entry name" value="GLE-1-RELATED"/>
    <property type="match status" value="1"/>
</dbReference>
<dbReference type="GO" id="GO:0031369">
    <property type="term" value="F:translation initiation factor binding"/>
    <property type="evidence" value="ECO:0007669"/>
    <property type="project" value="TreeGrafter"/>
</dbReference>
<keyword evidence="6" id="KW-0509">mRNA transport</keyword>
<dbReference type="FunFam" id="1.25.40.510:FF:000003">
    <property type="entry name" value="Nucleoporin GLE1"/>
    <property type="match status" value="1"/>
</dbReference>
<dbReference type="EMBL" id="JAEUBE010000327">
    <property type="protein sequence ID" value="KAH3664213.1"/>
    <property type="molecule type" value="Genomic_DNA"/>
</dbReference>
<evidence type="ECO:0000256" key="16">
    <source>
        <dbReference type="ARBA" id="ARBA00075681"/>
    </source>
</evidence>
<evidence type="ECO:0000256" key="14">
    <source>
        <dbReference type="ARBA" id="ARBA00029983"/>
    </source>
</evidence>
<proteinExistence type="inferred from homology"/>
<evidence type="ECO:0000256" key="5">
    <source>
        <dbReference type="ARBA" id="ARBA00022448"/>
    </source>
</evidence>
<accession>A0A9P8P292</accession>
<dbReference type="Pfam" id="PF07817">
    <property type="entry name" value="GLE1"/>
    <property type="match status" value="1"/>
</dbReference>
<sequence>MRFTPHRDERLQYEFGDVGSDYDSLTESEDDLEDLGQILASVNLKNRFEYVSKVYEEEEKQPVVVRIGRVDDGEEAGPIDAELVEDEKFDFSEYYSQRVSKRLEQSRKRVLELEAAENERIRQIKEQKRLEELRKRQEEERRRKEEEERRLAEEKRKQLEEQKRIELEQQKRLDEEKKKKEEEERKRAALEAAKKAEKGKTNFLAVEQLFFKYKQDIVDIKANVVEKLKDPANNGLKKIVGAQKRKINPKFGQLTNSEPQWQRIVSQIYELVTEAKTNELAYKWLLNFMAKAIVSQAETEVTVKPDSSVPLAKLALNLMVVFPEFSYYLLARFVKKCPLVIGYTCKIDTEEGRLRMGWKRKGDGKWEEDIQYDERLSGIATVYAVMCRYTIDTTFFRCDVGQTQHPLPISNAWRLQSRLLNTPMELVTNVHFAVAGAWWEACAHEMCQAYGKQGQKLLQVTCMDWTASVAERKYSGAARLRLMGDDWHSSGGLKKFKRMMAQDVPNQ</sequence>
<keyword evidence="11" id="KW-0472">Membrane</keyword>
<reference evidence="18" key="1">
    <citation type="journal article" date="2021" name="Open Biol.">
        <title>Shared evolutionary footprints suggest mitochondrial oxidative damage underlies multiple complex I losses in fungi.</title>
        <authorList>
            <person name="Schikora-Tamarit M.A."/>
            <person name="Marcet-Houben M."/>
            <person name="Nosek J."/>
            <person name="Gabaldon T."/>
        </authorList>
    </citation>
    <scope>NUCLEOTIDE SEQUENCE</scope>
    <source>
        <strain evidence="18">CBS6075</strain>
    </source>
</reference>
<evidence type="ECO:0000256" key="13">
    <source>
        <dbReference type="ARBA" id="ARBA00026227"/>
    </source>
</evidence>
<evidence type="ECO:0000256" key="15">
    <source>
        <dbReference type="ARBA" id="ARBA00075092"/>
    </source>
</evidence>
<dbReference type="OrthoDB" id="420884at2759"/>
<dbReference type="Proteomes" id="UP000769157">
    <property type="component" value="Unassembled WGS sequence"/>
</dbReference>
<dbReference type="GO" id="GO:0044614">
    <property type="term" value="C:nuclear pore cytoplasmic filaments"/>
    <property type="evidence" value="ECO:0007669"/>
    <property type="project" value="TreeGrafter"/>
</dbReference>
<keyword evidence="9" id="KW-0175">Coiled coil</keyword>
<reference evidence="18" key="2">
    <citation type="submission" date="2021-01" db="EMBL/GenBank/DDBJ databases">
        <authorList>
            <person name="Schikora-Tamarit M.A."/>
        </authorList>
    </citation>
    <scope>NUCLEOTIDE SEQUENCE</scope>
    <source>
        <strain evidence="18">CBS6075</strain>
    </source>
</reference>
<evidence type="ECO:0000313" key="19">
    <source>
        <dbReference type="Proteomes" id="UP000769157"/>
    </source>
</evidence>
<keyword evidence="5" id="KW-0813">Transport</keyword>
<keyword evidence="7" id="KW-0653">Protein transport</keyword>
<evidence type="ECO:0000256" key="9">
    <source>
        <dbReference type="ARBA" id="ARBA00023054"/>
    </source>
</evidence>
<evidence type="ECO:0000256" key="10">
    <source>
        <dbReference type="ARBA" id="ARBA00023132"/>
    </source>
</evidence>
<comment type="caution">
    <text evidence="18">The sequence shown here is derived from an EMBL/GenBank/DDBJ whole genome shotgun (WGS) entry which is preliminary data.</text>
</comment>
<evidence type="ECO:0000256" key="3">
    <source>
        <dbReference type="ARBA" id="ARBA00004620"/>
    </source>
</evidence>
<dbReference type="PANTHER" id="PTHR12960:SF0">
    <property type="entry name" value="MRNA EXPORT FACTOR GLE1"/>
    <property type="match status" value="1"/>
</dbReference>
<comment type="subcellular location">
    <subcellularLocation>
        <location evidence="1">Nucleus membrane</location>
        <topology evidence="1">Peripheral membrane protein</topology>
        <orientation evidence="1">Cytoplasmic side</orientation>
    </subcellularLocation>
    <subcellularLocation>
        <location evidence="3">Nucleus membrane</location>
        <topology evidence="3">Peripheral membrane protein</topology>
        <orientation evidence="3">Nucleoplasmic side</orientation>
    </subcellularLocation>
    <subcellularLocation>
        <location evidence="2">Nucleus</location>
        <location evidence="2">Nuclear pore complex</location>
    </subcellularLocation>
</comment>
<evidence type="ECO:0000256" key="8">
    <source>
        <dbReference type="ARBA" id="ARBA00023010"/>
    </source>
</evidence>
<dbReference type="GO" id="GO:0005737">
    <property type="term" value="C:cytoplasm"/>
    <property type="evidence" value="ECO:0007669"/>
    <property type="project" value="UniProtKB-ARBA"/>
</dbReference>
<dbReference type="AlphaFoldDB" id="A0A9P8P292"/>
<gene>
    <name evidence="18" type="ORF">OGAPHI_004564</name>
</gene>
<dbReference type="InterPro" id="IPR012476">
    <property type="entry name" value="GLE1"/>
</dbReference>
<dbReference type="Gene3D" id="1.25.40.510">
    <property type="entry name" value="GLE1-like"/>
    <property type="match status" value="1"/>
</dbReference>
<dbReference type="GeneID" id="70236529"/>
<dbReference type="GO" id="GO:0031965">
    <property type="term" value="C:nuclear membrane"/>
    <property type="evidence" value="ECO:0007669"/>
    <property type="project" value="UniProtKB-SubCell"/>
</dbReference>